<reference evidence="1 2" key="1">
    <citation type="submission" date="2018-01" db="EMBL/GenBank/DDBJ databases">
        <title>Whole genome sequencing of Histamine producing bacteria.</title>
        <authorList>
            <person name="Butler K."/>
        </authorList>
    </citation>
    <scope>NUCLEOTIDE SEQUENCE [LARGE SCALE GENOMIC DNA]</scope>
    <source>
        <strain evidence="1 2">NCIMB 13481</strain>
    </source>
</reference>
<protein>
    <submittedName>
        <fullName evidence="1">Uncharacterized protein</fullName>
    </submittedName>
</protein>
<comment type="caution">
    <text evidence="1">The sequence shown here is derived from an EMBL/GenBank/DDBJ whole genome shotgun (WGS) entry which is preliminary data.</text>
</comment>
<evidence type="ECO:0000313" key="1">
    <source>
        <dbReference type="EMBL" id="PSV89370.1"/>
    </source>
</evidence>
<accession>A0A2T3M9K0</accession>
<proteinExistence type="predicted"/>
<evidence type="ECO:0000313" key="2">
    <source>
        <dbReference type="Proteomes" id="UP000241954"/>
    </source>
</evidence>
<gene>
    <name evidence="1" type="ORF">C9I88_19045</name>
</gene>
<dbReference type="AlphaFoldDB" id="A0A2T3M9K0"/>
<dbReference type="Proteomes" id="UP000241954">
    <property type="component" value="Unassembled WGS sequence"/>
</dbReference>
<name>A0A2T3M9K0_9GAMM</name>
<organism evidence="1 2">
    <name type="scientific">Photobacterium iliopiscarium</name>
    <dbReference type="NCBI Taxonomy" id="56192"/>
    <lineage>
        <taxon>Bacteria</taxon>
        <taxon>Pseudomonadati</taxon>
        <taxon>Pseudomonadota</taxon>
        <taxon>Gammaproteobacteria</taxon>
        <taxon>Vibrionales</taxon>
        <taxon>Vibrionaceae</taxon>
        <taxon>Photobacterium</taxon>
    </lineage>
</organism>
<dbReference type="EMBL" id="PYLW01000034">
    <property type="protein sequence ID" value="PSV89370.1"/>
    <property type="molecule type" value="Genomic_DNA"/>
</dbReference>
<sequence>MINSHAKDFFVIKKCKKEMIMMIEEILTMKKIQLEGSILLQVSDGFETTATGLNANGEYSLNTFCITSFTMDITTQLLSIVVSRRFPIIPIQQKGWLCADSCEFEYEQVDLTCNYCLIYNHIVSVDVQVDSGKRIKIVSLSSPYLELDNNIIF</sequence>